<dbReference type="Gene3D" id="3.40.50.1000">
    <property type="entry name" value="HAD superfamily/HAD-like"/>
    <property type="match status" value="1"/>
</dbReference>
<evidence type="ECO:0000256" key="5">
    <source>
        <dbReference type="SAM" id="Phobius"/>
    </source>
</evidence>
<dbReference type="InterPro" id="IPR036412">
    <property type="entry name" value="HAD-like_sf"/>
</dbReference>
<dbReference type="InterPro" id="IPR023214">
    <property type="entry name" value="HAD_sf"/>
</dbReference>
<dbReference type="GO" id="GO:0016791">
    <property type="term" value="F:phosphatase activity"/>
    <property type="evidence" value="ECO:0007669"/>
    <property type="project" value="UniProtKB-ARBA"/>
</dbReference>
<feature type="transmembrane region" description="Helical" evidence="5">
    <location>
        <begin position="84"/>
        <end position="102"/>
    </location>
</feature>
<reference evidence="7 8" key="1">
    <citation type="submission" date="2019-03" db="EMBL/GenBank/DDBJ databases">
        <title>Genomic Encyclopedia of Type Strains, Phase IV (KMG-IV): sequencing the most valuable type-strain genomes for metagenomic binning, comparative biology and taxonomic classification.</title>
        <authorList>
            <person name="Goeker M."/>
        </authorList>
    </citation>
    <scope>NUCLEOTIDE SEQUENCE [LARGE SCALE GENOMIC DNA]</scope>
    <source>
        <strain evidence="7 8">DSM 100433</strain>
    </source>
</reference>
<dbReference type="InterPro" id="IPR006379">
    <property type="entry name" value="HAD-SF_hydro_IIB"/>
</dbReference>
<dbReference type="Pfam" id="PF08282">
    <property type="entry name" value="Hydrolase_3"/>
    <property type="match status" value="1"/>
</dbReference>
<protein>
    <recommendedName>
        <fullName evidence="6">Integral membrane bound transporter domain-containing protein</fullName>
    </recommendedName>
</protein>
<dbReference type="AlphaFoldDB" id="A0A9X8Y9A1"/>
<dbReference type="NCBIfam" id="TIGR01484">
    <property type="entry name" value="HAD-SF-IIB"/>
    <property type="match status" value="1"/>
</dbReference>
<dbReference type="Proteomes" id="UP000294682">
    <property type="component" value="Unassembled WGS sequence"/>
</dbReference>
<feature type="transmembrane region" description="Helical" evidence="5">
    <location>
        <begin position="58"/>
        <end position="78"/>
    </location>
</feature>
<evidence type="ECO:0000256" key="2">
    <source>
        <dbReference type="ARBA" id="ARBA00022692"/>
    </source>
</evidence>
<dbReference type="PANTHER" id="PTHR10000:SF8">
    <property type="entry name" value="HAD SUPERFAMILY HYDROLASE-LIKE, TYPE 3"/>
    <property type="match status" value="1"/>
</dbReference>
<evidence type="ECO:0000256" key="4">
    <source>
        <dbReference type="ARBA" id="ARBA00023136"/>
    </source>
</evidence>
<gene>
    <name evidence="7" type="ORF">EDD78_101289</name>
</gene>
<dbReference type="SUPFAM" id="SSF56784">
    <property type="entry name" value="HAD-like"/>
    <property type="match status" value="1"/>
</dbReference>
<comment type="subcellular location">
    <subcellularLocation>
        <location evidence="1">Membrane</location>
        <topology evidence="1">Multi-pass membrane protein</topology>
    </subcellularLocation>
</comment>
<accession>A0A9X8Y9A1</accession>
<feature type="transmembrane region" description="Helical" evidence="5">
    <location>
        <begin position="7"/>
        <end position="24"/>
    </location>
</feature>
<dbReference type="GO" id="GO:0016020">
    <property type="term" value="C:membrane"/>
    <property type="evidence" value="ECO:0007669"/>
    <property type="project" value="UniProtKB-SubCell"/>
</dbReference>
<name>A0A9X8Y9A1_9FIRM</name>
<dbReference type="EMBL" id="SLUK01000001">
    <property type="protein sequence ID" value="TCL45306.1"/>
    <property type="molecule type" value="Genomic_DNA"/>
</dbReference>
<dbReference type="RefSeq" id="WP_132083637.1">
    <property type="nucleotide sequence ID" value="NZ_SLUK01000001.1"/>
</dbReference>
<feature type="transmembrane region" description="Helical" evidence="5">
    <location>
        <begin position="30"/>
        <end position="46"/>
    </location>
</feature>
<sequence length="443" mass="48167">MPKIGLRIIKSAVAVFLCFVVYELRGEVGIPFYSAIAAILCMQPYVGSSKKVALNRVIATFLGGLSGMLVLLLVQNTVFSGLTLLRYFVISACIVPLIYITVLCKKPSASYITCVVFLSVTVSHGMDVNPYAFAVSRILDTLIGIGVSLGVNAFHLPHHKNRDLLFVCDLDGTLLHSDGALGSYEKVRLQSLLREGAKITLATARTPATIVPLLEGVEMRLPVIAMNGAILYDLRERKYLGLTVIPPAHAQAVWTLFDGEGVNCFAHTVVNDHLQIYYTALRNPAEEAFYQRRRTLPLKSYLCAPLPPGQEVLSFTVIDTREAVERLHAALESLPCGDSLSIVHYPGSEYEGYYFLEISSAAASKARALAKLKEQLGCRAAVAFGDSLNDIPMLLCADHGFAVENAQPEVKAAAGHQIGPNDSDAVVKTIARLFHSRSFLSRG</sequence>
<dbReference type="Gene3D" id="3.30.1240.10">
    <property type="match status" value="1"/>
</dbReference>
<feature type="domain" description="Integral membrane bound transporter" evidence="6">
    <location>
        <begin position="18"/>
        <end position="149"/>
    </location>
</feature>
<comment type="caution">
    <text evidence="7">The sequence shown here is derived from an EMBL/GenBank/DDBJ whole genome shotgun (WGS) entry which is preliminary data.</text>
</comment>
<evidence type="ECO:0000256" key="1">
    <source>
        <dbReference type="ARBA" id="ARBA00004141"/>
    </source>
</evidence>
<dbReference type="GO" id="GO:0005829">
    <property type="term" value="C:cytosol"/>
    <property type="evidence" value="ECO:0007669"/>
    <property type="project" value="TreeGrafter"/>
</dbReference>
<evidence type="ECO:0000259" key="6">
    <source>
        <dbReference type="Pfam" id="PF13515"/>
    </source>
</evidence>
<evidence type="ECO:0000313" key="7">
    <source>
        <dbReference type="EMBL" id="TCL45306.1"/>
    </source>
</evidence>
<dbReference type="InterPro" id="IPR049453">
    <property type="entry name" value="Memb_transporter_dom"/>
</dbReference>
<organism evidence="7 8">
    <name type="scientific">Harryflintia acetispora</name>
    <dbReference type="NCBI Taxonomy" id="1849041"/>
    <lineage>
        <taxon>Bacteria</taxon>
        <taxon>Bacillati</taxon>
        <taxon>Bacillota</taxon>
        <taxon>Clostridia</taxon>
        <taxon>Eubacteriales</taxon>
        <taxon>Oscillospiraceae</taxon>
        <taxon>Harryflintia</taxon>
    </lineage>
</organism>
<proteinExistence type="predicted"/>
<keyword evidence="2 5" id="KW-0812">Transmembrane</keyword>
<dbReference type="GO" id="GO:0000287">
    <property type="term" value="F:magnesium ion binding"/>
    <property type="evidence" value="ECO:0007669"/>
    <property type="project" value="TreeGrafter"/>
</dbReference>
<keyword evidence="3 5" id="KW-1133">Transmembrane helix</keyword>
<evidence type="ECO:0000313" key="8">
    <source>
        <dbReference type="Proteomes" id="UP000294682"/>
    </source>
</evidence>
<keyword evidence="4 5" id="KW-0472">Membrane</keyword>
<keyword evidence="8" id="KW-1185">Reference proteome</keyword>
<dbReference type="PANTHER" id="PTHR10000">
    <property type="entry name" value="PHOSPHOSERINE PHOSPHATASE"/>
    <property type="match status" value="1"/>
</dbReference>
<evidence type="ECO:0000256" key="3">
    <source>
        <dbReference type="ARBA" id="ARBA00022989"/>
    </source>
</evidence>
<dbReference type="Pfam" id="PF13515">
    <property type="entry name" value="FUSC_2"/>
    <property type="match status" value="1"/>
</dbReference>